<dbReference type="InterPro" id="IPR036034">
    <property type="entry name" value="PDZ_sf"/>
</dbReference>
<dbReference type="EMBL" id="NATQ01000075">
    <property type="protein sequence ID" value="OQX90288.1"/>
    <property type="molecule type" value="Genomic_DNA"/>
</dbReference>
<name>A0A1W9S0B3_9BACT</name>
<dbReference type="SUPFAM" id="SSF50156">
    <property type="entry name" value="PDZ domain-like"/>
    <property type="match status" value="1"/>
</dbReference>
<dbReference type="PROSITE" id="PS50106">
    <property type="entry name" value="PDZ"/>
    <property type="match status" value="1"/>
</dbReference>
<reference evidence="5" key="1">
    <citation type="submission" date="2017-03" db="EMBL/GenBank/DDBJ databases">
        <title>Novel pathways for hydrocarbon cycling and metabolic interdependencies in hydrothermal sediment communities.</title>
        <authorList>
            <person name="Dombrowski N."/>
            <person name="Seitz K."/>
            <person name="Teske A."/>
            <person name="Baker B."/>
        </authorList>
    </citation>
    <scope>NUCLEOTIDE SEQUENCE [LARGE SCALE GENOMIC DNA]</scope>
</reference>
<dbReference type="GO" id="GO:0006508">
    <property type="term" value="P:proteolysis"/>
    <property type="evidence" value="ECO:0007669"/>
    <property type="project" value="UniProtKB-KW"/>
</dbReference>
<dbReference type="SUPFAM" id="SSF50494">
    <property type="entry name" value="Trypsin-like serine proteases"/>
    <property type="match status" value="1"/>
</dbReference>
<gene>
    <name evidence="4" type="ORF">B6D57_03915</name>
</gene>
<dbReference type="InterPro" id="IPR001478">
    <property type="entry name" value="PDZ"/>
</dbReference>
<keyword evidence="2" id="KW-0378">Hydrolase</keyword>
<dbReference type="Proteomes" id="UP000192611">
    <property type="component" value="Unassembled WGS sequence"/>
</dbReference>
<evidence type="ECO:0000256" key="2">
    <source>
        <dbReference type="ARBA" id="ARBA00022801"/>
    </source>
</evidence>
<dbReference type="PANTHER" id="PTHR43343">
    <property type="entry name" value="PEPTIDASE S12"/>
    <property type="match status" value="1"/>
</dbReference>
<dbReference type="Gene3D" id="2.40.10.120">
    <property type="match status" value="1"/>
</dbReference>
<dbReference type="SMART" id="SM00228">
    <property type="entry name" value="PDZ"/>
    <property type="match status" value="1"/>
</dbReference>
<dbReference type="PANTHER" id="PTHR43343:SF3">
    <property type="entry name" value="PROTEASE DO-LIKE 8, CHLOROPLASTIC"/>
    <property type="match status" value="1"/>
</dbReference>
<dbReference type="InterPro" id="IPR001940">
    <property type="entry name" value="Peptidase_S1C"/>
</dbReference>
<organism evidence="4 5">
    <name type="scientific">Candidatus Coatesbacteria bacterium 4484_99</name>
    <dbReference type="NCBI Taxonomy" id="1970774"/>
    <lineage>
        <taxon>Bacteria</taxon>
        <taxon>Candidatus Coatesiibacteriota</taxon>
    </lineage>
</organism>
<evidence type="ECO:0000313" key="4">
    <source>
        <dbReference type="EMBL" id="OQX90288.1"/>
    </source>
</evidence>
<dbReference type="Pfam" id="PF13365">
    <property type="entry name" value="Trypsin_2"/>
    <property type="match status" value="1"/>
</dbReference>
<dbReference type="PRINTS" id="PR00834">
    <property type="entry name" value="PROTEASES2C"/>
</dbReference>
<dbReference type="InterPro" id="IPR051201">
    <property type="entry name" value="Chloro_Bact_Ser_Proteases"/>
</dbReference>
<evidence type="ECO:0000256" key="1">
    <source>
        <dbReference type="ARBA" id="ARBA00022670"/>
    </source>
</evidence>
<dbReference type="AlphaFoldDB" id="A0A1W9S0B3"/>
<feature type="domain" description="PDZ" evidence="3">
    <location>
        <begin position="283"/>
        <end position="374"/>
    </location>
</feature>
<keyword evidence="1" id="KW-0645">Protease</keyword>
<accession>A0A1W9S0B3</accession>
<evidence type="ECO:0000313" key="5">
    <source>
        <dbReference type="Proteomes" id="UP000192611"/>
    </source>
</evidence>
<evidence type="ECO:0000259" key="3">
    <source>
        <dbReference type="PROSITE" id="PS50106"/>
    </source>
</evidence>
<comment type="caution">
    <text evidence="4">The sequence shown here is derived from an EMBL/GenBank/DDBJ whole genome shotgun (WGS) entry which is preliminary data.</text>
</comment>
<dbReference type="Gene3D" id="2.30.42.10">
    <property type="match status" value="1"/>
</dbReference>
<dbReference type="InterPro" id="IPR009003">
    <property type="entry name" value="Peptidase_S1_PA"/>
</dbReference>
<dbReference type="GO" id="GO:0004252">
    <property type="term" value="F:serine-type endopeptidase activity"/>
    <property type="evidence" value="ECO:0007669"/>
    <property type="project" value="InterPro"/>
</dbReference>
<protein>
    <recommendedName>
        <fullName evidence="3">PDZ domain-containing protein</fullName>
    </recommendedName>
</protein>
<proteinExistence type="predicted"/>
<sequence>MNRLLITAVLIFSVINIAGCDQSEKTPEALMHTPPNDGTAETTSDITLSRQNAIVVAAEEVGKSVVTVKTVKTVRRKVFDPFSDFFSDFFREFYWSPPLKEYKQEVPGLGSGFIISDDGYILTAEHVVHGVDSVKVQFSDGSEIPAEFIGSDYYADVAVLKVNKDNLPPARLGNSDSVIVGEWSIAIGHPFAEAVGSPQPSVTVGVISAKGRTMRRVDNTIRISENLIQTDAAINPGNSGGPLVNANGEVIGINTAIITTSGGSLGIGFAVPINTARKVARYIIENHDKRKSWLGVYLIPVTESIAYVMEFKNEGGLLIAEVVVDSPAYNAGLRSGDVIVSFDGKKVHKTEEFDRVVFSHRAGDEVELTIRRAGKKMTGKIRLGSPPEGEAGR</sequence>
<dbReference type="Pfam" id="PF13180">
    <property type="entry name" value="PDZ_2"/>
    <property type="match status" value="1"/>
</dbReference>